<organism evidence="9 10">
    <name type="scientific">Trichlorobacter thiogenes</name>
    <dbReference type="NCBI Taxonomy" id="115783"/>
    <lineage>
        <taxon>Bacteria</taxon>
        <taxon>Pseudomonadati</taxon>
        <taxon>Thermodesulfobacteriota</taxon>
        <taxon>Desulfuromonadia</taxon>
        <taxon>Geobacterales</taxon>
        <taxon>Geobacteraceae</taxon>
        <taxon>Trichlorobacter</taxon>
    </lineage>
</organism>
<keyword evidence="6" id="KW-0804">Transcription</keyword>
<evidence type="ECO:0000256" key="8">
    <source>
        <dbReference type="RuleBase" id="RU003939"/>
    </source>
</evidence>
<protein>
    <recommendedName>
        <fullName evidence="2">Integration host factor subunit alpha</fullName>
    </recommendedName>
</protein>
<comment type="similarity">
    <text evidence="1 8">Belongs to the bacterial histone-like protein family.</text>
</comment>
<dbReference type="Pfam" id="PF00216">
    <property type="entry name" value="Bac_DNA_binding"/>
    <property type="match status" value="1"/>
</dbReference>
<keyword evidence="3" id="KW-0810">Translation regulation</keyword>
<dbReference type="InterPro" id="IPR020816">
    <property type="entry name" value="Histone-like_DNA-bd_CS"/>
</dbReference>
<dbReference type="STRING" id="115783.SAMN02745119_02415"/>
<dbReference type="CDD" id="cd13835">
    <property type="entry name" value="IHF_A"/>
    <property type="match status" value="1"/>
</dbReference>
<name>A0A1T4QK51_9BACT</name>
<keyword evidence="4" id="KW-0805">Transcription regulation</keyword>
<dbReference type="PANTHER" id="PTHR33175">
    <property type="entry name" value="DNA-BINDING PROTEIN HU"/>
    <property type="match status" value="1"/>
</dbReference>
<dbReference type="InterPro" id="IPR005684">
    <property type="entry name" value="IHF_alpha"/>
</dbReference>
<reference evidence="10" key="1">
    <citation type="submission" date="2017-02" db="EMBL/GenBank/DDBJ databases">
        <authorList>
            <person name="Varghese N."/>
            <person name="Submissions S."/>
        </authorList>
    </citation>
    <scope>NUCLEOTIDE SEQUENCE [LARGE SCALE GENOMIC DNA]</scope>
    <source>
        <strain evidence="10">ATCC BAA-34</strain>
    </source>
</reference>
<evidence type="ECO:0000256" key="1">
    <source>
        <dbReference type="ARBA" id="ARBA00010529"/>
    </source>
</evidence>
<evidence type="ECO:0000256" key="5">
    <source>
        <dbReference type="ARBA" id="ARBA00023125"/>
    </source>
</evidence>
<dbReference type="GO" id="GO:0009893">
    <property type="term" value="P:positive regulation of metabolic process"/>
    <property type="evidence" value="ECO:0007669"/>
    <property type="project" value="UniProtKB-ARBA"/>
</dbReference>
<dbReference type="RefSeq" id="WP_078790682.1">
    <property type="nucleotide sequence ID" value="NZ_FUWR01000014.1"/>
</dbReference>
<accession>A0A1T4QK51</accession>
<dbReference type="SMART" id="SM00411">
    <property type="entry name" value="BHL"/>
    <property type="match status" value="1"/>
</dbReference>
<dbReference type="SUPFAM" id="SSF47729">
    <property type="entry name" value="IHF-like DNA-binding proteins"/>
    <property type="match status" value="1"/>
</dbReference>
<dbReference type="GO" id="GO:0003677">
    <property type="term" value="F:DNA binding"/>
    <property type="evidence" value="ECO:0007669"/>
    <property type="project" value="UniProtKB-KW"/>
</dbReference>
<dbReference type="PRINTS" id="PR01727">
    <property type="entry name" value="DNABINDINGHU"/>
</dbReference>
<dbReference type="GO" id="GO:0006355">
    <property type="term" value="P:regulation of DNA-templated transcription"/>
    <property type="evidence" value="ECO:0007669"/>
    <property type="project" value="InterPro"/>
</dbReference>
<gene>
    <name evidence="9" type="ORF">SAMN02745119_02415</name>
</gene>
<evidence type="ECO:0000313" key="9">
    <source>
        <dbReference type="EMBL" id="SKA04036.1"/>
    </source>
</evidence>
<dbReference type="Proteomes" id="UP000190102">
    <property type="component" value="Unassembled WGS sequence"/>
</dbReference>
<evidence type="ECO:0000256" key="4">
    <source>
        <dbReference type="ARBA" id="ARBA00023015"/>
    </source>
</evidence>
<dbReference type="EMBL" id="FUWR01000014">
    <property type="protein sequence ID" value="SKA04036.1"/>
    <property type="molecule type" value="Genomic_DNA"/>
</dbReference>
<dbReference type="InterPro" id="IPR000119">
    <property type="entry name" value="Hist_DNA-bd"/>
</dbReference>
<dbReference type="NCBIfam" id="NF001401">
    <property type="entry name" value="PRK00285.1"/>
    <property type="match status" value="1"/>
</dbReference>
<evidence type="ECO:0000256" key="2">
    <source>
        <dbReference type="ARBA" id="ARBA00018329"/>
    </source>
</evidence>
<dbReference type="GO" id="GO:0006310">
    <property type="term" value="P:DNA recombination"/>
    <property type="evidence" value="ECO:0007669"/>
    <property type="project" value="UniProtKB-KW"/>
</dbReference>
<evidence type="ECO:0000256" key="3">
    <source>
        <dbReference type="ARBA" id="ARBA00022845"/>
    </source>
</evidence>
<sequence length="92" mass="10363">MTKIELAKQLHQELGIKQKEAADHVEALLDLIKETLAKGENVKISGFGIFEVRDKNARRGRNPQTGESITIEPRRVLTFKPSAILKEGINRE</sequence>
<dbReference type="GO" id="GO:0005829">
    <property type="term" value="C:cytosol"/>
    <property type="evidence" value="ECO:0007669"/>
    <property type="project" value="TreeGrafter"/>
</dbReference>
<dbReference type="OrthoDB" id="9797747at2"/>
<dbReference type="AlphaFoldDB" id="A0A1T4QK51"/>
<dbReference type="Gene3D" id="4.10.520.10">
    <property type="entry name" value="IHF-like DNA-binding proteins"/>
    <property type="match status" value="1"/>
</dbReference>
<keyword evidence="5" id="KW-0238">DNA-binding</keyword>
<keyword evidence="10" id="KW-1185">Reference proteome</keyword>
<keyword evidence="7" id="KW-0233">DNA recombination</keyword>
<evidence type="ECO:0000256" key="6">
    <source>
        <dbReference type="ARBA" id="ARBA00023163"/>
    </source>
</evidence>
<dbReference type="InterPro" id="IPR010992">
    <property type="entry name" value="IHF-like_DNA-bd_dom_sf"/>
</dbReference>
<evidence type="ECO:0000256" key="7">
    <source>
        <dbReference type="ARBA" id="ARBA00023172"/>
    </source>
</evidence>
<proteinExistence type="inferred from homology"/>
<evidence type="ECO:0000313" key="10">
    <source>
        <dbReference type="Proteomes" id="UP000190102"/>
    </source>
</evidence>
<dbReference type="GO" id="GO:0006417">
    <property type="term" value="P:regulation of translation"/>
    <property type="evidence" value="ECO:0007669"/>
    <property type="project" value="UniProtKB-KW"/>
</dbReference>
<dbReference type="GO" id="GO:0030527">
    <property type="term" value="F:structural constituent of chromatin"/>
    <property type="evidence" value="ECO:0007669"/>
    <property type="project" value="InterPro"/>
</dbReference>
<dbReference type="PROSITE" id="PS00045">
    <property type="entry name" value="HISTONE_LIKE"/>
    <property type="match status" value="1"/>
</dbReference>
<dbReference type="PANTHER" id="PTHR33175:SF2">
    <property type="entry name" value="INTEGRATION HOST FACTOR SUBUNIT ALPHA"/>
    <property type="match status" value="1"/>
</dbReference>